<keyword evidence="2" id="KW-1133">Transmembrane helix</keyword>
<dbReference type="InterPro" id="IPR037056">
    <property type="entry name" value="RNase_H1_N_sf"/>
</dbReference>
<dbReference type="Gene3D" id="3.40.970.10">
    <property type="entry name" value="Ribonuclease H1, N-terminal domain"/>
    <property type="match status" value="1"/>
</dbReference>
<evidence type="ECO:0000259" key="3">
    <source>
        <dbReference type="Pfam" id="PF01693"/>
    </source>
</evidence>
<evidence type="ECO:0000256" key="1">
    <source>
        <dbReference type="SAM" id="MobiDB-lite"/>
    </source>
</evidence>
<organism evidence="4 5">
    <name type="scientific">Rickenella mellea</name>
    <dbReference type="NCBI Taxonomy" id="50990"/>
    <lineage>
        <taxon>Eukaryota</taxon>
        <taxon>Fungi</taxon>
        <taxon>Dikarya</taxon>
        <taxon>Basidiomycota</taxon>
        <taxon>Agaricomycotina</taxon>
        <taxon>Agaricomycetes</taxon>
        <taxon>Hymenochaetales</taxon>
        <taxon>Rickenellaceae</taxon>
        <taxon>Rickenella</taxon>
    </lineage>
</organism>
<dbReference type="EMBL" id="ML170356">
    <property type="protein sequence ID" value="TDL14308.1"/>
    <property type="molecule type" value="Genomic_DNA"/>
</dbReference>
<dbReference type="InterPro" id="IPR011320">
    <property type="entry name" value="RNase_H1_N"/>
</dbReference>
<keyword evidence="5" id="KW-1185">Reference proteome</keyword>
<accession>A0A4Y7PH04</accession>
<dbReference type="SUPFAM" id="SSF55658">
    <property type="entry name" value="L9 N-domain-like"/>
    <property type="match status" value="1"/>
</dbReference>
<reference evidence="4 5" key="1">
    <citation type="submission" date="2018-06" db="EMBL/GenBank/DDBJ databases">
        <title>A transcriptomic atlas of mushroom development highlights an independent origin of complex multicellularity.</title>
        <authorList>
            <consortium name="DOE Joint Genome Institute"/>
            <person name="Krizsan K."/>
            <person name="Almasi E."/>
            <person name="Merenyi Z."/>
            <person name="Sahu N."/>
            <person name="Viragh M."/>
            <person name="Koszo T."/>
            <person name="Mondo S."/>
            <person name="Kiss B."/>
            <person name="Balint B."/>
            <person name="Kues U."/>
            <person name="Barry K."/>
            <person name="Hegedus J.C."/>
            <person name="Henrissat B."/>
            <person name="Johnson J."/>
            <person name="Lipzen A."/>
            <person name="Ohm R."/>
            <person name="Nagy I."/>
            <person name="Pangilinan J."/>
            <person name="Yan J."/>
            <person name="Xiong Y."/>
            <person name="Grigoriev I.V."/>
            <person name="Hibbett D.S."/>
            <person name="Nagy L.G."/>
        </authorList>
    </citation>
    <scope>NUCLEOTIDE SEQUENCE [LARGE SCALE GENOMIC DNA]</scope>
    <source>
        <strain evidence="4 5">SZMC22713</strain>
    </source>
</reference>
<gene>
    <name evidence="4" type="ORF">BD410DRAFT_809837</name>
</gene>
<dbReference type="InterPro" id="IPR009027">
    <property type="entry name" value="Ribosomal_bL9/RNase_H1_N"/>
</dbReference>
<name>A0A4Y7PH04_9AGAM</name>
<keyword evidence="2" id="KW-0812">Transmembrane</keyword>
<evidence type="ECO:0000313" key="4">
    <source>
        <dbReference type="EMBL" id="TDL14308.1"/>
    </source>
</evidence>
<proteinExistence type="predicted"/>
<dbReference type="OrthoDB" id="2676387at2759"/>
<dbReference type="Proteomes" id="UP000294933">
    <property type="component" value="Unassembled WGS sequence"/>
</dbReference>
<dbReference type="AlphaFoldDB" id="A0A4Y7PH04"/>
<dbReference type="Pfam" id="PF01693">
    <property type="entry name" value="Cauli_VI"/>
    <property type="match status" value="1"/>
</dbReference>
<dbReference type="VEuPathDB" id="FungiDB:BD410DRAFT_809837"/>
<feature type="domain" description="Ribonuclease H1 N-terminal" evidence="3">
    <location>
        <begin position="104"/>
        <end position="143"/>
    </location>
</feature>
<feature type="region of interest" description="Disordered" evidence="1">
    <location>
        <begin position="11"/>
        <end position="33"/>
    </location>
</feature>
<sequence length="188" mass="20505">MVDLGHTHVVQQNGNRGDDDDNNNNSSHLNTAVDTDGSSPLMVLLLFLRALLGILQAGFAALAAAPRLVQRLAPGSTTASGPADPFPPPFPVYYATPRNLGERWYAVYVGNRVGVFNDWADVADATSGISGNSQRRFGSQFEAIQSFRAAHAHGHVRFVPRLNYRGPPDDPSNMKPRTKKEESDNEDY</sequence>
<dbReference type="STRING" id="50990.A0A4Y7PH04"/>
<feature type="transmembrane region" description="Helical" evidence="2">
    <location>
        <begin position="41"/>
        <end position="65"/>
    </location>
</feature>
<evidence type="ECO:0000256" key="2">
    <source>
        <dbReference type="SAM" id="Phobius"/>
    </source>
</evidence>
<evidence type="ECO:0000313" key="5">
    <source>
        <dbReference type="Proteomes" id="UP000294933"/>
    </source>
</evidence>
<feature type="region of interest" description="Disordered" evidence="1">
    <location>
        <begin position="160"/>
        <end position="188"/>
    </location>
</feature>
<protein>
    <recommendedName>
        <fullName evidence="3">Ribonuclease H1 N-terminal domain-containing protein</fullName>
    </recommendedName>
</protein>
<keyword evidence="2" id="KW-0472">Membrane</keyword>